<feature type="compositionally biased region" description="Basic residues" evidence="2">
    <location>
        <begin position="23"/>
        <end position="32"/>
    </location>
</feature>
<gene>
    <name evidence="3" type="ORF">C1H46_001662</name>
</gene>
<feature type="coiled-coil region" evidence="1">
    <location>
        <begin position="86"/>
        <end position="124"/>
    </location>
</feature>
<dbReference type="AlphaFoldDB" id="A0A540NP40"/>
<name>A0A540NP40_MALBA</name>
<feature type="region of interest" description="Disordered" evidence="2">
    <location>
        <begin position="17"/>
        <end position="81"/>
    </location>
</feature>
<evidence type="ECO:0000256" key="2">
    <source>
        <dbReference type="SAM" id="MobiDB-lite"/>
    </source>
</evidence>
<comment type="caution">
    <text evidence="3">The sequence shown here is derived from an EMBL/GenBank/DDBJ whole genome shotgun (WGS) entry which is preliminary data.</text>
</comment>
<evidence type="ECO:0000256" key="1">
    <source>
        <dbReference type="SAM" id="Coils"/>
    </source>
</evidence>
<reference evidence="3 4" key="1">
    <citation type="journal article" date="2019" name="G3 (Bethesda)">
        <title>Sequencing of a Wild Apple (Malus baccata) Genome Unravels the Differences Between Cultivated and Wild Apple Species Regarding Disease Resistance and Cold Tolerance.</title>
        <authorList>
            <person name="Chen X."/>
        </authorList>
    </citation>
    <scope>NUCLEOTIDE SEQUENCE [LARGE SCALE GENOMIC DNA]</scope>
    <source>
        <strain evidence="4">cv. Shandingzi</strain>
        <tissue evidence="3">Leaves</tissue>
    </source>
</reference>
<dbReference type="PANTHER" id="PTHR47587">
    <property type="entry name" value="OS05G0103500 PROTEIN"/>
    <property type="match status" value="1"/>
</dbReference>
<evidence type="ECO:0000313" key="4">
    <source>
        <dbReference type="Proteomes" id="UP000315295"/>
    </source>
</evidence>
<protein>
    <recommendedName>
        <fullName evidence="5">CHCH domain-containing protein</fullName>
    </recommendedName>
</protein>
<keyword evidence="4" id="KW-1185">Reference proteome</keyword>
<organism evidence="3 4">
    <name type="scientific">Malus baccata</name>
    <name type="common">Siberian crab apple</name>
    <name type="synonym">Pyrus baccata</name>
    <dbReference type="NCBI Taxonomy" id="106549"/>
    <lineage>
        <taxon>Eukaryota</taxon>
        <taxon>Viridiplantae</taxon>
        <taxon>Streptophyta</taxon>
        <taxon>Embryophyta</taxon>
        <taxon>Tracheophyta</taxon>
        <taxon>Spermatophyta</taxon>
        <taxon>Magnoliopsida</taxon>
        <taxon>eudicotyledons</taxon>
        <taxon>Gunneridae</taxon>
        <taxon>Pentapetalae</taxon>
        <taxon>rosids</taxon>
        <taxon>fabids</taxon>
        <taxon>Rosales</taxon>
        <taxon>Rosaceae</taxon>
        <taxon>Amygdaloideae</taxon>
        <taxon>Maleae</taxon>
        <taxon>Malus</taxon>
    </lineage>
</organism>
<sequence>MDNFSIQISSNLVKKLAEDAEKSKRKPIRTKKVPREPLHPQAKITQKQGSDDSKTLKGPGAKAWPLQSPLFMPVTPPPSQSPYAELDAIRSVLQESERVVERLQKHDEKMLQEVTQKAKELRDKEFKLPFQKPMPCSNEKDACLSCYKEHVDNPLKCAGVVKTFENCARRIRQQVGTAEK</sequence>
<dbReference type="Proteomes" id="UP000315295">
    <property type="component" value="Unassembled WGS sequence"/>
</dbReference>
<keyword evidence="1" id="KW-0175">Coiled coil</keyword>
<proteinExistence type="predicted"/>
<evidence type="ECO:0000313" key="3">
    <source>
        <dbReference type="EMBL" id="TQE12789.1"/>
    </source>
</evidence>
<evidence type="ECO:0008006" key="5">
    <source>
        <dbReference type="Google" id="ProtNLM"/>
    </source>
</evidence>
<dbReference type="STRING" id="106549.A0A540NP40"/>
<accession>A0A540NP40</accession>
<dbReference type="EMBL" id="VIEB01000016">
    <property type="protein sequence ID" value="TQE12789.1"/>
    <property type="molecule type" value="Genomic_DNA"/>
</dbReference>
<dbReference type="PANTHER" id="PTHR47587:SF2">
    <property type="entry name" value="OS05G0103500 PROTEIN"/>
    <property type="match status" value="1"/>
</dbReference>